<evidence type="ECO:0000256" key="10">
    <source>
        <dbReference type="RuleBase" id="RU361183"/>
    </source>
</evidence>
<feature type="disulfide bond" evidence="8">
    <location>
        <begin position="384"/>
        <end position="418"/>
    </location>
</feature>
<dbReference type="CDD" id="cd04280">
    <property type="entry name" value="ZnMc_astacin_like"/>
    <property type="match status" value="1"/>
</dbReference>
<feature type="signal peptide" evidence="10">
    <location>
        <begin position="1"/>
        <end position="22"/>
    </location>
</feature>
<dbReference type="EC" id="3.4.24.-" evidence="10"/>
<evidence type="ECO:0000313" key="13">
    <source>
        <dbReference type="EMBL" id="KAK6617649.1"/>
    </source>
</evidence>
<evidence type="ECO:0000256" key="5">
    <source>
        <dbReference type="ARBA" id="ARBA00022833"/>
    </source>
</evidence>
<feature type="chain" id="PRO_5044972731" description="Metalloendopeptidase" evidence="10">
    <location>
        <begin position="23"/>
        <end position="463"/>
    </location>
</feature>
<feature type="domain" description="ShKT" evidence="11">
    <location>
        <begin position="429"/>
        <end position="463"/>
    </location>
</feature>
<evidence type="ECO:0000256" key="8">
    <source>
        <dbReference type="PROSITE-ProRule" id="PRU01005"/>
    </source>
</evidence>
<comment type="cofactor">
    <cofactor evidence="9 10">
        <name>Zn(2+)</name>
        <dbReference type="ChEBI" id="CHEBI:29105"/>
    </cofactor>
    <text evidence="9 10">Binds 1 zinc ion per subunit.</text>
</comment>
<keyword evidence="14" id="KW-1185">Reference proteome</keyword>
<feature type="binding site" evidence="9">
    <location>
        <position position="226"/>
    </location>
    <ligand>
        <name>Zn(2+)</name>
        <dbReference type="ChEBI" id="CHEBI:29105"/>
        <note>catalytic</note>
    </ligand>
</feature>
<gene>
    <name evidence="13" type="ORF">RUM44_005237</name>
</gene>
<feature type="disulfide bond" evidence="8">
    <location>
        <begin position="429"/>
        <end position="463"/>
    </location>
</feature>
<keyword evidence="8" id="KW-1015">Disulfide bond</keyword>
<dbReference type="EMBL" id="JAWJWF010000051">
    <property type="protein sequence ID" value="KAK6617649.1"/>
    <property type="molecule type" value="Genomic_DNA"/>
</dbReference>
<feature type="domain" description="Peptidase M12A" evidence="12">
    <location>
        <begin position="132"/>
        <end position="326"/>
    </location>
</feature>
<dbReference type="InterPro" id="IPR024079">
    <property type="entry name" value="MetalloPept_cat_dom_sf"/>
</dbReference>
<dbReference type="Pfam" id="PF01400">
    <property type="entry name" value="Astacin"/>
    <property type="match status" value="1"/>
</dbReference>
<dbReference type="SUPFAM" id="SSF55486">
    <property type="entry name" value="Metalloproteases ('zincins'), catalytic domain"/>
    <property type="match status" value="1"/>
</dbReference>
<dbReference type="PANTHER" id="PTHR10127">
    <property type="entry name" value="DISCOIDIN, CUB, EGF, LAMININ , AND ZINC METALLOPROTEASE DOMAIN CONTAINING"/>
    <property type="match status" value="1"/>
</dbReference>
<evidence type="ECO:0000256" key="6">
    <source>
        <dbReference type="ARBA" id="ARBA00023049"/>
    </source>
</evidence>
<dbReference type="InterPro" id="IPR034035">
    <property type="entry name" value="Astacin-like_dom"/>
</dbReference>
<dbReference type="PRINTS" id="PR00480">
    <property type="entry name" value="ASTACIN"/>
</dbReference>
<keyword evidence="2 9" id="KW-0645">Protease</keyword>
<comment type="caution">
    <text evidence="13">The sequence shown here is derived from an EMBL/GenBank/DDBJ whole genome shotgun (WGS) entry which is preliminary data.</text>
</comment>
<keyword evidence="3 9" id="KW-0479">Metal-binding</keyword>
<evidence type="ECO:0000259" key="12">
    <source>
        <dbReference type="PROSITE" id="PS51864"/>
    </source>
</evidence>
<evidence type="ECO:0000259" key="11">
    <source>
        <dbReference type="PROSITE" id="PS51670"/>
    </source>
</evidence>
<feature type="binding site" evidence="9">
    <location>
        <position position="222"/>
    </location>
    <ligand>
        <name>Zn(2+)</name>
        <dbReference type="ChEBI" id="CHEBI:29105"/>
        <note>catalytic</note>
    </ligand>
</feature>
<feature type="domain" description="ShKT" evidence="11">
    <location>
        <begin position="384"/>
        <end position="418"/>
    </location>
</feature>
<evidence type="ECO:0000256" key="4">
    <source>
        <dbReference type="ARBA" id="ARBA00022801"/>
    </source>
</evidence>
<dbReference type="PROSITE" id="PS51670">
    <property type="entry name" value="SHKT"/>
    <property type="match status" value="3"/>
</dbReference>
<dbReference type="Proteomes" id="UP001359485">
    <property type="component" value="Unassembled WGS sequence"/>
</dbReference>
<dbReference type="SMART" id="SM00235">
    <property type="entry name" value="ZnMc"/>
    <property type="match status" value="1"/>
</dbReference>
<comment type="caution">
    <text evidence="8">Lacks conserved residue(s) required for the propagation of feature annotation.</text>
</comment>
<keyword evidence="4 9" id="KW-0378">Hydrolase</keyword>
<keyword evidence="10" id="KW-0732">Signal</keyword>
<evidence type="ECO:0000256" key="3">
    <source>
        <dbReference type="ARBA" id="ARBA00022723"/>
    </source>
</evidence>
<accession>A0ABR1AEF8</accession>
<dbReference type="PANTHER" id="PTHR10127:SF780">
    <property type="entry name" value="METALLOENDOPEPTIDASE"/>
    <property type="match status" value="1"/>
</dbReference>
<dbReference type="InterPro" id="IPR006026">
    <property type="entry name" value="Peptidase_Metallo"/>
</dbReference>
<proteinExistence type="predicted"/>
<evidence type="ECO:0000256" key="7">
    <source>
        <dbReference type="ARBA" id="ARBA00023145"/>
    </source>
</evidence>
<evidence type="ECO:0000256" key="2">
    <source>
        <dbReference type="ARBA" id="ARBA00022670"/>
    </source>
</evidence>
<keyword evidence="7" id="KW-0865">Zymogen</keyword>
<evidence type="ECO:0000256" key="1">
    <source>
        <dbReference type="ARBA" id="ARBA00002657"/>
    </source>
</evidence>
<feature type="binding site" evidence="9">
    <location>
        <position position="232"/>
    </location>
    <ligand>
        <name>Zn(2+)</name>
        <dbReference type="ChEBI" id="CHEBI:29105"/>
        <note>catalytic</note>
    </ligand>
</feature>
<keyword evidence="6 9" id="KW-0482">Metalloprotease</keyword>
<evidence type="ECO:0000256" key="9">
    <source>
        <dbReference type="PROSITE-ProRule" id="PRU01211"/>
    </source>
</evidence>
<dbReference type="InterPro" id="IPR003582">
    <property type="entry name" value="ShKT_dom"/>
</dbReference>
<feature type="domain" description="ShKT" evidence="11">
    <location>
        <begin position="346"/>
        <end position="380"/>
    </location>
</feature>
<dbReference type="Gene3D" id="3.40.390.10">
    <property type="entry name" value="Collagenase (Catalytic Domain)"/>
    <property type="match status" value="1"/>
</dbReference>
<dbReference type="SMART" id="SM00254">
    <property type="entry name" value="ShKT"/>
    <property type="match status" value="3"/>
</dbReference>
<dbReference type="PROSITE" id="PS51864">
    <property type="entry name" value="ASTACIN"/>
    <property type="match status" value="1"/>
</dbReference>
<dbReference type="InterPro" id="IPR001506">
    <property type="entry name" value="Peptidase_M12A"/>
</dbReference>
<feature type="active site" evidence="9">
    <location>
        <position position="223"/>
    </location>
</feature>
<evidence type="ECO:0000313" key="14">
    <source>
        <dbReference type="Proteomes" id="UP001359485"/>
    </source>
</evidence>
<name>A0ABR1AEF8_POLSC</name>
<reference evidence="13 14" key="1">
    <citation type="submission" date="2023-09" db="EMBL/GenBank/DDBJ databases">
        <title>Genomes of two closely related lineages of the louse Polyplax serrata with different host specificities.</title>
        <authorList>
            <person name="Martinu J."/>
            <person name="Tarabai H."/>
            <person name="Stefka J."/>
            <person name="Hypsa V."/>
        </authorList>
    </citation>
    <scope>NUCLEOTIDE SEQUENCE [LARGE SCALE GENOMIC DNA]</scope>
    <source>
        <strain evidence="13">98ZLc_SE</strain>
    </source>
</reference>
<protein>
    <recommendedName>
        <fullName evidence="10">Metalloendopeptidase</fullName>
        <ecNumber evidence="10">3.4.24.-</ecNumber>
    </recommendedName>
</protein>
<organism evidence="13 14">
    <name type="scientific">Polyplax serrata</name>
    <name type="common">Common mouse louse</name>
    <dbReference type="NCBI Taxonomy" id="468196"/>
    <lineage>
        <taxon>Eukaryota</taxon>
        <taxon>Metazoa</taxon>
        <taxon>Ecdysozoa</taxon>
        <taxon>Arthropoda</taxon>
        <taxon>Hexapoda</taxon>
        <taxon>Insecta</taxon>
        <taxon>Pterygota</taxon>
        <taxon>Neoptera</taxon>
        <taxon>Paraneoptera</taxon>
        <taxon>Psocodea</taxon>
        <taxon>Troctomorpha</taxon>
        <taxon>Phthiraptera</taxon>
        <taxon>Anoplura</taxon>
        <taxon>Polyplacidae</taxon>
        <taxon>Polyplax</taxon>
    </lineage>
</organism>
<feature type="disulfide bond" evidence="8">
    <location>
        <begin position="346"/>
        <end position="380"/>
    </location>
</feature>
<comment type="function">
    <text evidence="1">Metalloprotease.</text>
</comment>
<dbReference type="Pfam" id="PF01549">
    <property type="entry name" value="ShK"/>
    <property type="match status" value="3"/>
</dbReference>
<sequence length="463" mass="52302">MELRSITILLTVLLCLISFTNGKLFGSSALNYPWDENQIESSSSNEVSNSEDDDIINRKFEEMNDLPLGTPEEEKNVPGEPLTPEDFRNAKTMKHEGPVMDENTPDPIQSAGLFEGDIAGVNISDVLSSGRNGIRDMNLRWPGGVIPYVISAQFDSRERGVIAAAFHDYQTKTCIRFVPRTQQRDYIYILKGSGCSSLVGRNGHKQQVSLGPGCVYKGVIIHELMHATGFWHEQSRPDRDDYVVVLWQNIIPGMEFNFNKYDWNTVQGLGVSYDTGSVMHYTRNSFSRDGRSPTIIPRHGDGDFLGQRIGFSEKDLIKINKLYECGGGGQTIEETTLKPVQPTGECEDNHRFCSYWSRRGECSKNPNWMLANCKKSCNQCAKKCNNYNKDCEFWAKIGECTKNPSYMTIYCAQSCNTCHIAHRNETSTCTDNNQYCPAWAADNQCAVNPNYMLIYCRRSCRQC</sequence>
<keyword evidence="5 9" id="KW-0862">Zinc</keyword>